<name>A0A814MHX9_9BILA</name>
<feature type="domain" description="Reverse transcriptase" evidence="1">
    <location>
        <begin position="5"/>
        <end position="210"/>
    </location>
</feature>
<dbReference type="InterPro" id="IPR043502">
    <property type="entry name" value="DNA/RNA_pol_sf"/>
</dbReference>
<reference evidence="2" key="1">
    <citation type="submission" date="2021-02" db="EMBL/GenBank/DDBJ databases">
        <authorList>
            <person name="Nowell W R."/>
        </authorList>
    </citation>
    <scope>NUCLEOTIDE SEQUENCE</scope>
    <source>
        <strain evidence="2">Ploen Becks lab</strain>
    </source>
</reference>
<sequence>VLFNSMIRFGYTTDDFNIALVTPIPKKGVMKDVSDFRPISVSTAFASLFEALLLKKINFDELISPNQFGYSKKSSCKHAYFIVNETINYYKNGGSNVKLVRLDATKAFDKLWRSVLFFKLYGKIDLWVWRAIVSYYYKSKIIVKVNKKKSEIYKTTEGVKQGGILSAYLFNFFINDLIEECLGQKIGARIGDTNVSIIGYCDDILLIRAE</sequence>
<evidence type="ECO:0000313" key="2">
    <source>
        <dbReference type="EMBL" id="CAF1079208.1"/>
    </source>
</evidence>
<dbReference type="PANTHER" id="PTHR19446">
    <property type="entry name" value="REVERSE TRANSCRIPTASES"/>
    <property type="match status" value="1"/>
</dbReference>
<evidence type="ECO:0000313" key="3">
    <source>
        <dbReference type="Proteomes" id="UP000663879"/>
    </source>
</evidence>
<evidence type="ECO:0000259" key="1">
    <source>
        <dbReference type="PROSITE" id="PS50878"/>
    </source>
</evidence>
<comment type="caution">
    <text evidence="2">The sequence shown here is derived from an EMBL/GenBank/DDBJ whole genome shotgun (WGS) entry which is preliminary data.</text>
</comment>
<dbReference type="OrthoDB" id="9802488at2759"/>
<dbReference type="PROSITE" id="PS50878">
    <property type="entry name" value="RT_POL"/>
    <property type="match status" value="1"/>
</dbReference>
<dbReference type="AlphaFoldDB" id="A0A814MHX9"/>
<keyword evidence="3" id="KW-1185">Reference proteome</keyword>
<organism evidence="2 3">
    <name type="scientific">Brachionus calyciflorus</name>
    <dbReference type="NCBI Taxonomy" id="104777"/>
    <lineage>
        <taxon>Eukaryota</taxon>
        <taxon>Metazoa</taxon>
        <taxon>Spiralia</taxon>
        <taxon>Gnathifera</taxon>
        <taxon>Rotifera</taxon>
        <taxon>Eurotatoria</taxon>
        <taxon>Monogononta</taxon>
        <taxon>Pseudotrocha</taxon>
        <taxon>Ploima</taxon>
        <taxon>Brachionidae</taxon>
        <taxon>Brachionus</taxon>
    </lineage>
</organism>
<feature type="non-terminal residue" evidence="2">
    <location>
        <position position="1"/>
    </location>
</feature>
<gene>
    <name evidence="2" type="ORF">OXX778_LOCUS20110</name>
</gene>
<protein>
    <recommendedName>
        <fullName evidence="1">Reverse transcriptase domain-containing protein</fullName>
    </recommendedName>
</protein>
<dbReference type="SUPFAM" id="SSF56672">
    <property type="entry name" value="DNA/RNA polymerases"/>
    <property type="match status" value="1"/>
</dbReference>
<dbReference type="EMBL" id="CAJNOC010006494">
    <property type="protein sequence ID" value="CAF1079208.1"/>
    <property type="molecule type" value="Genomic_DNA"/>
</dbReference>
<dbReference type="InterPro" id="IPR000477">
    <property type="entry name" value="RT_dom"/>
</dbReference>
<dbReference type="Pfam" id="PF00078">
    <property type="entry name" value="RVT_1"/>
    <property type="match status" value="1"/>
</dbReference>
<dbReference type="Proteomes" id="UP000663879">
    <property type="component" value="Unassembled WGS sequence"/>
</dbReference>
<dbReference type="CDD" id="cd01650">
    <property type="entry name" value="RT_nLTR_like"/>
    <property type="match status" value="1"/>
</dbReference>
<proteinExistence type="predicted"/>
<accession>A0A814MHX9</accession>